<dbReference type="PROSITE" id="PS00615">
    <property type="entry name" value="C_TYPE_LECTIN_1"/>
    <property type="match status" value="1"/>
</dbReference>
<proteinExistence type="predicted"/>
<keyword evidence="2" id="KW-0732">Signal</keyword>
<dbReference type="InterPro" id="IPR001304">
    <property type="entry name" value="C-type_lectin-like"/>
</dbReference>
<dbReference type="Gene3D" id="3.10.100.10">
    <property type="entry name" value="Mannose-Binding Protein A, subunit A"/>
    <property type="match status" value="1"/>
</dbReference>
<gene>
    <name evidence="6" type="primary">LOC114325458</name>
</gene>
<evidence type="ECO:0000313" key="4">
    <source>
        <dbReference type="EnsemblMetazoa" id="XP_028129338.1"/>
    </source>
</evidence>
<evidence type="ECO:0000256" key="2">
    <source>
        <dbReference type="SAM" id="SignalP"/>
    </source>
</evidence>
<evidence type="ECO:0000256" key="1">
    <source>
        <dbReference type="ARBA" id="ARBA00023157"/>
    </source>
</evidence>
<protein>
    <submittedName>
        <fullName evidence="6">C-type lectin 37Db-like isoform X1</fullName>
    </submittedName>
</protein>
<sequence>MKMLFKNIIFVVLSMYMILQHTYGEDYAKEVQELFGLRNTIPTLNLYHRGNKSYYIGNIFKANVLHAEQFCRYHDMNLVNIETQEENNFLEEKLFEAGPPDEFFLTSLNRIPNNKLWISLTSGKSLKYFNWQKDEPNNVKKEEQCIIVRTVNKELKWYDGFCWDFYYFICEVIWTKTDQKLLQIIRDKLEKQIEAQGNISMTIGTPNVH</sequence>
<dbReference type="Pfam" id="PF00059">
    <property type="entry name" value="Lectin_C"/>
    <property type="match status" value="1"/>
</dbReference>
<dbReference type="InterPro" id="IPR050111">
    <property type="entry name" value="C-type_lectin/snaclec_domain"/>
</dbReference>
<dbReference type="SMART" id="SM00034">
    <property type="entry name" value="CLECT"/>
    <property type="match status" value="1"/>
</dbReference>
<keyword evidence="5" id="KW-1185">Reference proteome</keyword>
<feature type="domain" description="C-type lectin" evidence="3">
    <location>
        <begin position="49"/>
        <end position="171"/>
    </location>
</feature>
<dbReference type="OrthoDB" id="6755816at2759"/>
<accession>A0A6P7F6F8</accession>
<dbReference type="PROSITE" id="PS50041">
    <property type="entry name" value="C_TYPE_LECTIN_2"/>
    <property type="match status" value="1"/>
</dbReference>
<dbReference type="PANTHER" id="PTHR22803">
    <property type="entry name" value="MANNOSE, PHOSPHOLIPASE, LECTIN RECEPTOR RELATED"/>
    <property type="match status" value="1"/>
</dbReference>
<evidence type="ECO:0000259" key="3">
    <source>
        <dbReference type="PROSITE" id="PS50041"/>
    </source>
</evidence>
<dbReference type="GeneID" id="114325458"/>
<dbReference type="KEGG" id="dvv:114325458"/>
<name>A0A6P7F6F8_DIAVI</name>
<dbReference type="RefSeq" id="XP_028129338.1">
    <property type="nucleotide sequence ID" value="XM_028273537.1"/>
</dbReference>
<reference evidence="4" key="2">
    <citation type="submission" date="2025-05" db="UniProtKB">
        <authorList>
            <consortium name="EnsemblMetazoa"/>
        </authorList>
    </citation>
    <scope>IDENTIFICATION</scope>
</reference>
<keyword evidence="1" id="KW-1015">Disulfide bond</keyword>
<organism evidence="6">
    <name type="scientific">Diabrotica virgifera virgifera</name>
    <name type="common">western corn rootworm</name>
    <dbReference type="NCBI Taxonomy" id="50390"/>
    <lineage>
        <taxon>Eukaryota</taxon>
        <taxon>Metazoa</taxon>
        <taxon>Ecdysozoa</taxon>
        <taxon>Arthropoda</taxon>
        <taxon>Hexapoda</taxon>
        <taxon>Insecta</taxon>
        <taxon>Pterygota</taxon>
        <taxon>Neoptera</taxon>
        <taxon>Endopterygota</taxon>
        <taxon>Coleoptera</taxon>
        <taxon>Polyphaga</taxon>
        <taxon>Cucujiformia</taxon>
        <taxon>Chrysomeloidea</taxon>
        <taxon>Chrysomelidae</taxon>
        <taxon>Galerucinae</taxon>
        <taxon>Diabroticina</taxon>
        <taxon>Diabroticites</taxon>
        <taxon>Diabrotica</taxon>
    </lineage>
</organism>
<dbReference type="CDD" id="cd00037">
    <property type="entry name" value="CLECT"/>
    <property type="match status" value="1"/>
</dbReference>
<evidence type="ECO:0000313" key="5">
    <source>
        <dbReference type="Proteomes" id="UP001652700"/>
    </source>
</evidence>
<dbReference type="InterPro" id="IPR018378">
    <property type="entry name" value="C-type_lectin_CS"/>
</dbReference>
<feature type="chain" id="PRO_5028274804" evidence="2">
    <location>
        <begin position="25"/>
        <end position="209"/>
    </location>
</feature>
<dbReference type="InParanoid" id="A0A6P7F6F8"/>
<reference evidence="6" key="1">
    <citation type="submission" date="2025-04" db="UniProtKB">
        <authorList>
            <consortium name="RefSeq"/>
        </authorList>
    </citation>
    <scope>IDENTIFICATION</scope>
    <source>
        <tissue evidence="6">Whole insect</tissue>
    </source>
</reference>
<dbReference type="InterPro" id="IPR016186">
    <property type="entry name" value="C-type_lectin-like/link_sf"/>
</dbReference>
<dbReference type="InterPro" id="IPR016187">
    <property type="entry name" value="CTDL_fold"/>
</dbReference>
<feature type="signal peptide" evidence="2">
    <location>
        <begin position="1"/>
        <end position="24"/>
    </location>
</feature>
<dbReference type="EnsemblMetazoa" id="XM_028273537.2">
    <property type="protein sequence ID" value="XP_028129338.1"/>
    <property type="gene ID" value="LOC114325458"/>
</dbReference>
<evidence type="ECO:0000313" key="6">
    <source>
        <dbReference type="RefSeq" id="XP_028129338.1"/>
    </source>
</evidence>
<dbReference type="AlphaFoldDB" id="A0A6P7F6F8"/>
<dbReference type="SUPFAM" id="SSF56436">
    <property type="entry name" value="C-type lectin-like"/>
    <property type="match status" value="1"/>
</dbReference>
<dbReference type="Proteomes" id="UP001652700">
    <property type="component" value="Unplaced"/>
</dbReference>